<comment type="caution">
    <text evidence="1">The sequence shown here is derived from an EMBL/GenBank/DDBJ whole genome shotgun (WGS) entry which is preliminary data.</text>
</comment>
<name>A0A1Q8SSR2_9GAMM</name>
<organism evidence="1 2">
    <name type="scientific">Salinicola socius</name>
    <dbReference type="NCBI Taxonomy" id="404433"/>
    <lineage>
        <taxon>Bacteria</taxon>
        <taxon>Pseudomonadati</taxon>
        <taxon>Pseudomonadota</taxon>
        <taxon>Gammaproteobacteria</taxon>
        <taxon>Oceanospirillales</taxon>
        <taxon>Halomonadaceae</taxon>
        <taxon>Salinicola</taxon>
    </lineage>
</organism>
<keyword evidence="2" id="KW-1185">Reference proteome</keyword>
<reference evidence="1 2" key="1">
    <citation type="submission" date="2016-12" db="EMBL/GenBank/DDBJ databases">
        <title>Draft genome sequences of strains Salinicola socius SMB35, Salinicola sp. MH3R3-1 and Chromohalobacter sp. SMB17 from the Verkhnekamsk potash mining region of Russia.</title>
        <authorList>
            <person name="Mavrodi D.V."/>
            <person name="Olsson B.E."/>
            <person name="Korsakova E.S."/>
            <person name="Pyankova A."/>
            <person name="Mavrodi O.V."/>
            <person name="Plotnikova E.G."/>
        </authorList>
    </citation>
    <scope>NUCLEOTIDE SEQUENCE [LARGE SCALE GENOMIC DNA]</scope>
    <source>
        <strain evidence="1 2">SMB35</strain>
    </source>
</reference>
<dbReference type="RefSeq" id="WP_075569992.1">
    <property type="nucleotide sequence ID" value="NZ_MSDO01000011.1"/>
</dbReference>
<proteinExistence type="predicted"/>
<evidence type="ECO:0000313" key="1">
    <source>
        <dbReference type="EMBL" id="OLO04436.1"/>
    </source>
</evidence>
<dbReference type="EMBL" id="MSDO01000011">
    <property type="protein sequence ID" value="OLO04436.1"/>
    <property type="molecule type" value="Genomic_DNA"/>
</dbReference>
<gene>
    <name evidence="1" type="ORF">BTW07_09820</name>
</gene>
<protein>
    <submittedName>
        <fullName evidence="1">Uncharacterized protein</fullName>
    </submittedName>
</protein>
<dbReference type="Proteomes" id="UP000186878">
    <property type="component" value="Unassembled WGS sequence"/>
</dbReference>
<evidence type="ECO:0000313" key="2">
    <source>
        <dbReference type="Proteomes" id="UP000186878"/>
    </source>
</evidence>
<dbReference type="OrthoDB" id="8658956at2"/>
<dbReference type="Pfam" id="PF20242">
    <property type="entry name" value="Emfourin"/>
    <property type="match status" value="1"/>
</dbReference>
<dbReference type="STRING" id="404433.BTW07_09820"/>
<dbReference type="InterPro" id="IPR049457">
    <property type="entry name" value="Emfourin"/>
</dbReference>
<dbReference type="AlphaFoldDB" id="A0A1Q8SSR2"/>
<sequence length="114" mass="12751">MSHNGRFELDSTSVILVTREGGFVVTPGLAAPRRIDCRELSAHQRLRLQTVLEELDRQRGGLRSEGADRRSFRVTLQVTSGRPEREWELDESAAPRSLIGLWKHGAQGLDESDG</sequence>
<accession>A0A1Q8SSR2</accession>